<dbReference type="OrthoDB" id="1997677at2"/>
<evidence type="ECO:0000313" key="2">
    <source>
        <dbReference type="Proteomes" id="UP000321405"/>
    </source>
</evidence>
<evidence type="ECO:0008006" key="3">
    <source>
        <dbReference type="Google" id="ProtNLM"/>
    </source>
</evidence>
<accession>A0A511BSK6</accession>
<dbReference type="InterPro" id="IPR029044">
    <property type="entry name" value="Nucleotide-diphossugar_trans"/>
</dbReference>
<sequence length="511" mass="57209">MAKAAAILFVRNDADDIGWWLAYHIAIGFDRLIVHDDRSDDGTWECVQAAAHLFPIETHRVTSVKDSYAERRSDAFMESICACRSRFDWVICLESDEYVFPEEDAQIGPYLDRFPEADGIALNWSVYGANGHVARTLEAPLAAYTRRAPQDFPDHVLGKSFIRPECYRDHPVDGYAWSLDPGRYRASDGSDYIQGIRPSRPGARILHYVTRNMAHYTQRLSRLPKDLTPPDLWTYYNRNDEEDRAPLRFLEPTRRNAGLIRREGLDTLFWRIRQETRRSSHDFLAETVFTIRSPSQTRPQGHIPAHTLERATLADETGALLSFDERTGSLVFAAAGTGGVVPVWLILDSASPEEAPAPGMQRGILHLPDTAALLPDNPALASWLPVLIDAAPARPADERPEPHRHVHIRLAPEGAFLGRSPEGLPLLLATLPATLSLVSHPMDRATETAFRPYRTLRSFGDGLRDFCLGIDILQAPHADAISCAIAHLAPEARRMLALHFPGLVPLWLLLP</sequence>
<evidence type="ECO:0000313" key="1">
    <source>
        <dbReference type="EMBL" id="GEL03307.1"/>
    </source>
</evidence>
<reference evidence="1 2" key="1">
    <citation type="submission" date="2019-07" db="EMBL/GenBank/DDBJ databases">
        <title>Whole genome shotgun sequence of Swaminathania salitolerans NBRC 104436.</title>
        <authorList>
            <person name="Hosoyama A."/>
            <person name="Uohara A."/>
            <person name="Ohji S."/>
            <person name="Ichikawa N."/>
        </authorList>
    </citation>
    <scope>NUCLEOTIDE SEQUENCE [LARGE SCALE GENOMIC DNA]</scope>
    <source>
        <strain evidence="1 2">NBRC 104436</strain>
    </source>
</reference>
<comment type="caution">
    <text evidence="1">The sequence shown here is derived from an EMBL/GenBank/DDBJ whole genome shotgun (WGS) entry which is preliminary data.</text>
</comment>
<dbReference type="CDD" id="cd00761">
    <property type="entry name" value="Glyco_tranf_GTA_type"/>
    <property type="match status" value="1"/>
</dbReference>
<name>A0A511BSK6_9PROT</name>
<dbReference type="EMBL" id="BJVC01000007">
    <property type="protein sequence ID" value="GEL03307.1"/>
    <property type="molecule type" value="Genomic_DNA"/>
</dbReference>
<gene>
    <name evidence="1" type="ORF">SSA02_24700</name>
</gene>
<dbReference type="Proteomes" id="UP000321405">
    <property type="component" value="Unassembled WGS sequence"/>
</dbReference>
<organism evidence="1 2">
    <name type="scientific">Swaminathania salitolerans</name>
    <dbReference type="NCBI Taxonomy" id="182838"/>
    <lineage>
        <taxon>Bacteria</taxon>
        <taxon>Pseudomonadati</taxon>
        <taxon>Pseudomonadota</taxon>
        <taxon>Alphaproteobacteria</taxon>
        <taxon>Acetobacterales</taxon>
        <taxon>Acetobacteraceae</taxon>
        <taxon>Swaminathania</taxon>
    </lineage>
</organism>
<proteinExistence type="predicted"/>
<dbReference type="SUPFAM" id="SSF53448">
    <property type="entry name" value="Nucleotide-diphospho-sugar transferases"/>
    <property type="match status" value="1"/>
</dbReference>
<protein>
    <recommendedName>
        <fullName evidence="3">Glycosyl transferase family 2</fullName>
    </recommendedName>
</protein>
<dbReference type="AlphaFoldDB" id="A0A511BSK6"/>
<keyword evidence="2" id="KW-1185">Reference proteome</keyword>
<dbReference type="Pfam" id="PF13704">
    <property type="entry name" value="Glyco_tranf_2_4"/>
    <property type="match status" value="1"/>
</dbReference>
<dbReference type="RefSeq" id="WP_147094371.1">
    <property type="nucleotide sequence ID" value="NZ_BJVC01000007.1"/>
</dbReference>